<evidence type="ECO:0000313" key="3">
    <source>
        <dbReference type="Proteomes" id="UP001244341"/>
    </source>
</evidence>
<organism evidence="2 3">
    <name type="scientific">Tetradesmus obliquus</name>
    <name type="common">Green alga</name>
    <name type="synonym">Acutodesmus obliquus</name>
    <dbReference type="NCBI Taxonomy" id="3088"/>
    <lineage>
        <taxon>Eukaryota</taxon>
        <taxon>Viridiplantae</taxon>
        <taxon>Chlorophyta</taxon>
        <taxon>core chlorophytes</taxon>
        <taxon>Chlorophyceae</taxon>
        <taxon>CS clade</taxon>
        <taxon>Sphaeropleales</taxon>
        <taxon>Scenedesmaceae</taxon>
        <taxon>Tetradesmus</taxon>
    </lineage>
</organism>
<sequence length="258" mass="26778">MMQFSRAHCAMAPRNHGCSKGAYASRPGYKKETIKSRVFNAAQALLAPSASESCPIDPDFTVSPRQLERFTVSVLLVTLGCYSLREYFEATGHIDNEHHWPQVETPSDDEMKAAGWPFTTTTTTTTPALQEDSIAAVLPATTADSLPAAADNSIDTEAAAGVAVTLTTTSSSSSSTTSSSSSSSSTAATTLQDNPTPALLPDTVSLLAATDNIAAAAAVVVGAGGGRRSIKPSSWLGRVACKLFSCGAGSSLSRVVWL</sequence>
<dbReference type="Proteomes" id="UP001244341">
    <property type="component" value="Chromosome 1b"/>
</dbReference>
<feature type="region of interest" description="Disordered" evidence="1">
    <location>
        <begin position="169"/>
        <end position="196"/>
    </location>
</feature>
<evidence type="ECO:0000256" key="1">
    <source>
        <dbReference type="SAM" id="MobiDB-lite"/>
    </source>
</evidence>
<name>A0ABY8TJH9_TETOB</name>
<feature type="compositionally biased region" description="Low complexity" evidence="1">
    <location>
        <begin position="169"/>
        <end position="190"/>
    </location>
</feature>
<protein>
    <submittedName>
        <fullName evidence="2">Uncharacterized protein</fullName>
    </submittedName>
</protein>
<accession>A0ABY8TJH9</accession>
<dbReference type="EMBL" id="CP126208">
    <property type="protein sequence ID" value="WIA09140.1"/>
    <property type="molecule type" value="Genomic_DNA"/>
</dbReference>
<gene>
    <name evidence="2" type="ORF">OEZ85_008551</name>
</gene>
<evidence type="ECO:0000313" key="2">
    <source>
        <dbReference type="EMBL" id="WIA09140.1"/>
    </source>
</evidence>
<proteinExistence type="predicted"/>
<reference evidence="2 3" key="1">
    <citation type="submission" date="2023-05" db="EMBL/GenBank/DDBJ databases">
        <title>A 100% complete, gapless, phased diploid assembly of the Scenedesmus obliquus UTEX 3031 genome.</title>
        <authorList>
            <person name="Biondi T.C."/>
            <person name="Hanschen E.R."/>
            <person name="Kwon T."/>
            <person name="Eng W."/>
            <person name="Kruse C.P.S."/>
            <person name="Koehler S.I."/>
            <person name="Kunde Y."/>
            <person name="Gleasner C.D."/>
            <person name="You Mak K.T."/>
            <person name="Polle J."/>
            <person name="Hovde B.T."/>
            <person name="Starkenburg S.R."/>
        </authorList>
    </citation>
    <scope>NUCLEOTIDE SEQUENCE [LARGE SCALE GENOMIC DNA]</scope>
    <source>
        <strain evidence="2 3">DOE0152z</strain>
    </source>
</reference>
<keyword evidence="3" id="KW-1185">Reference proteome</keyword>